<keyword evidence="3" id="KW-1185">Reference proteome</keyword>
<dbReference type="Proteomes" id="UP000019364">
    <property type="component" value="Unassembled WGS sequence"/>
</dbReference>
<dbReference type="Gene3D" id="3.50.50.60">
    <property type="entry name" value="FAD/NAD(P)-binding domain"/>
    <property type="match status" value="1"/>
</dbReference>
<sequence>MKNIDFKIVNSDCCASTECGNESEVFEEKNKASSSNQSSLPVAIIGAGPVGLAAAAELVSRNQSFILLEAGPAVSQHIREWGHVHLFSPWQYNVNKAAESLLNKYGWNTPPADELPLGNEIVTQYLEPLAELPEIKPFILLNSKVIAVSKQDTDKMKSANREQQPFVLYVESEGKTKRIVARAVIDASGTWSNPNPLYASGVWTKEERALKEHIFYGIPEINKENQLKYKGKRVAVVGSGHSAINTLLDLATLKEANPETELYWILRKRNVEVAYGGEENDQLEARGELGRRIHQLVHLNQIKVYTPFRIKELIQTGHQVQISGTLQGEYTQISEIDQIIVNTGSRPDFSILKEIRLSIDPTTESVEALAPLIDPNLHSCGTVRPHGQKELQHHEKDFYIVGMKSYGRAPTFLMATGYEQVRSIAAYLSGDVEGAAKVELELPETGVCSLNNAVISSDESCCSTRKGSDGDL</sequence>
<accession>W7YLF8</accession>
<evidence type="ECO:0000313" key="2">
    <source>
        <dbReference type="EMBL" id="GAF09407.1"/>
    </source>
</evidence>
<evidence type="ECO:0000313" key="3">
    <source>
        <dbReference type="Proteomes" id="UP000019364"/>
    </source>
</evidence>
<comment type="caution">
    <text evidence="2">The sequence shown here is derived from an EMBL/GenBank/DDBJ whole genome shotgun (WGS) entry which is preliminary data.</text>
</comment>
<dbReference type="OrthoDB" id="9773233at2"/>
<protein>
    <submittedName>
        <fullName evidence="2">Secreted protein</fullName>
    </submittedName>
</protein>
<proteinExistence type="predicted"/>
<organism evidence="2 3">
    <name type="scientific">Paenibacillus pini JCM 16418</name>
    <dbReference type="NCBI Taxonomy" id="1236976"/>
    <lineage>
        <taxon>Bacteria</taxon>
        <taxon>Bacillati</taxon>
        <taxon>Bacillota</taxon>
        <taxon>Bacilli</taxon>
        <taxon>Bacillales</taxon>
        <taxon>Paenibacillaceae</taxon>
        <taxon>Paenibacillus</taxon>
    </lineage>
</organism>
<dbReference type="SUPFAM" id="SSF51905">
    <property type="entry name" value="FAD/NAD(P)-binding domain"/>
    <property type="match status" value="1"/>
</dbReference>
<dbReference type="AlphaFoldDB" id="W7YLF8"/>
<dbReference type="STRING" id="1236976.JCM16418_3547"/>
<dbReference type="eggNOG" id="COG0492">
    <property type="taxonomic scope" value="Bacteria"/>
</dbReference>
<dbReference type="PANTHER" id="PTHR43539:SF78">
    <property type="entry name" value="FLAVIN-CONTAINING MONOOXYGENASE"/>
    <property type="match status" value="1"/>
</dbReference>
<name>W7YLF8_9BACL</name>
<dbReference type="GO" id="GO:0050660">
    <property type="term" value="F:flavin adenine dinucleotide binding"/>
    <property type="evidence" value="ECO:0007669"/>
    <property type="project" value="TreeGrafter"/>
</dbReference>
<dbReference type="InterPro" id="IPR036188">
    <property type="entry name" value="FAD/NAD-bd_sf"/>
</dbReference>
<keyword evidence="1" id="KW-0560">Oxidoreductase</keyword>
<reference evidence="2 3" key="1">
    <citation type="journal article" date="2014" name="Genome Announc.">
        <title>Draft Genome Sequence of Paenibacillus pini JCM 16418T, Isolated from the Rhizosphere of Pine Tree.</title>
        <authorList>
            <person name="Yuki M."/>
            <person name="Oshima K."/>
            <person name="Suda W."/>
            <person name="Oshida Y."/>
            <person name="Kitamura K."/>
            <person name="Iida Y."/>
            <person name="Hattori M."/>
            <person name="Ohkuma M."/>
        </authorList>
    </citation>
    <scope>NUCLEOTIDE SEQUENCE [LARGE SCALE GENOMIC DNA]</scope>
    <source>
        <strain evidence="2 3">JCM 16418</strain>
    </source>
</reference>
<dbReference type="PRINTS" id="PR00368">
    <property type="entry name" value="FADPNR"/>
</dbReference>
<dbReference type="Pfam" id="PF13738">
    <property type="entry name" value="Pyr_redox_3"/>
    <property type="match status" value="1"/>
</dbReference>
<gene>
    <name evidence="2" type="ORF">JCM16418_3547</name>
</gene>
<dbReference type="InterPro" id="IPR050982">
    <property type="entry name" value="Auxin_biosynth/cation_transpt"/>
</dbReference>
<dbReference type="RefSeq" id="WP_036650842.1">
    <property type="nucleotide sequence ID" value="NZ_BAVZ01000011.1"/>
</dbReference>
<evidence type="ECO:0000256" key="1">
    <source>
        <dbReference type="ARBA" id="ARBA00023002"/>
    </source>
</evidence>
<dbReference type="EMBL" id="BAVZ01000011">
    <property type="protein sequence ID" value="GAF09407.1"/>
    <property type="molecule type" value="Genomic_DNA"/>
</dbReference>
<dbReference type="PANTHER" id="PTHR43539">
    <property type="entry name" value="FLAVIN-BINDING MONOOXYGENASE-LIKE PROTEIN (AFU_ORTHOLOGUE AFUA_4G09220)"/>
    <property type="match status" value="1"/>
</dbReference>
<dbReference type="GO" id="GO:0004497">
    <property type="term" value="F:monooxygenase activity"/>
    <property type="evidence" value="ECO:0007669"/>
    <property type="project" value="TreeGrafter"/>
</dbReference>